<dbReference type="GO" id="GO:0000981">
    <property type="term" value="F:DNA-binding transcription factor activity, RNA polymerase II-specific"/>
    <property type="evidence" value="ECO:0007669"/>
    <property type="project" value="TreeGrafter"/>
</dbReference>
<dbReference type="GO" id="GO:0048699">
    <property type="term" value="P:generation of neurons"/>
    <property type="evidence" value="ECO:0007669"/>
    <property type="project" value="UniProtKB-ARBA"/>
</dbReference>
<reference evidence="8" key="1">
    <citation type="submission" date="2017-10" db="EMBL/GenBank/DDBJ databases">
        <title>Rapid genome shrinkage in a self-fertile nematode reveals novel sperm competition proteins.</title>
        <authorList>
            <person name="Yin D."/>
            <person name="Schwarz E.M."/>
            <person name="Thomas C.G."/>
            <person name="Felde R.L."/>
            <person name="Korf I.F."/>
            <person name="Cutter A.D."/>
            <person name="Schartner C.M."/>
            <person name="Ralston E.J."/>
            <person name="Meyer B.J."/>
            <person name="Haag E.S."/>
        </authorList>
    </citation>
    <scope>NUCLEOTIDE SEQUENCE [LARGE SCALE GENOMIC DNA]</scope>
    <source>
        <strain evidence="8">JU1422</strain>
    </source>
</reference>
<dbReference type="PROSITE" id="PS50888">
    <property type="entry name" value="BHLH"/>
    <property type="match status" value="1"/>
</dbReference>
<dbReference type="GO" id="GO:0005634">
    <property type="term" value="C:nucleus"/>
    <property type="evidence" value="ECO:0007669"/>
    <property type="project" value="UniProtKB-SubCell"/>
</dbReference>
<evidence type="ECO:0000256" key="2">
    <source>
        <dbReference type="ARBA" id="ARBA00022902"/>
    </source>
</evidence>
<dbReference type="SUPFAM" id="SSF47459">
    <property type="entry name" value="HLH, helix-loop-helix DNA-binding domain"/>
    <property type="match status" value="1"/>
</dbReference>
<evidence type="ECO:0000256" key="3">
    <source>
        <dbReference type="ARBA" id="ARBA00023125"/>
    </source>
</evidence>
<dbReference type="SMART" id="SM00353">
    <property type="entry name" value="HLH"/>
    <property type="match status" value="1"/>
</dbReference>
<gene>
    <name evidence="7" type="primary">Cni-hlh-3</name>
    <name evidence="7" type="synonym">Cnig_chr_II.g5496</name>
    <name evidence="7" type="ORF">B9Z55_005496</name>
</gene>
<feature type="compositionally biased region" description="Polar residues" evidence="5">
    <location>
        <begin position="44"/>
        <end position="53"/>
    </location>
</feature>
<name>A0A2G5V131_9PELO</name>
<keyword evidence="8" id="KW-1185">Reference proteome</keyword>
<dbReference type="Gene3D" id="4.10.280.10">
    <property type="entry name" value="Helix-loop-helix DNA-binding domain"/>
    <property type="match status" value="1"/>
</dbReference>
<keyword evidence="3" id="KW-0238">DNA-binding</keyword>
<dbReference type="Proteomes" id="UP000230233">
    <property type="component" value="Chromosome II"/>
</dbReference>
<dbReference type="InterPro" id="IPR050283">
    <property type="entry name" value="E-box_TF_Regulators"/>
</dbReference>
<dbReference type="AlphaFoldDB" id="A0A2G5V131"/>
<organism evidence="7 8">
    <name type="scientific">Caenorhabditis nigoni</name>
    <dbReference type="NCBI Taxonomy" id="1611254"/>
    <lineage>
        <taxon>Eukaryota</taxon>
        <taxon>Metazoa</taxon>
        <taxon>Ecdysozoa</taxon>
        <taxon>Nematoda</taxon>
        <taxon>Chromadorea</taxon>
        <taxon>Rhabditida</taxon>
        <taxon>Rhabditina</taxon>
        <taxon>Rhabditomorpha</taxon>
        <taxon>Rhabditoidea</taxon>
        <taxon>Rhabditidae</taxon>
        <taxon>Peloderinae</taxon>
        <taxon>Caenorhabditis</taxon>
    </lineage>
</organism>
<feature type="region of interest" description="Disordered" evidence="5">
    <location>
        <begin position="1"/>
        <end position="67"/>
    </location>
</feature>
<evidence type="ECO:0000256" key="4">
    <source>
        <dbReference type="ARBA" id="ARBA00023242"/>
    </source>
</evidence>
<evidence type="ECO:0000259" key="6">
    <source>
        <dbReference type="PROSITE" id="PS50888"/>
    </source>
</evidence>
<dbReference type="GO" id="GO:0040008">
    <property type="term" value="P:regulation of growth"/>
    <property type="evidence" value="ECO:0007669"/>
    <property type="project" value="UniProtKB-ARBA"/>
</dbReference>
<feature type="domain" description="BHLH" evidence="6">
    <location>
        <begin position="29"/>
        <end position="82"/>
    </location>
</feature>
<evidence type="ECO:0000313" key="8">
    <source>
        <dbReference type="Proteomes" id="UP000230233"/>
    </source>
</evidence>
<dbReference type="FunFam" id="4.10.280.10:FF:000029">
    <property type="entry name" value="Achaete-scute family bHLH transcription factor 1"/>
    <property type="match status" value="1"/>
</dbReference>
<dbReference type="InterPro" id="IPR011598">
    <property type="entry name" value="bHLH_dom"/>
</dbReference>
<dbReference type="InterPro" id="IPR036638">
    <property type="entry name" value="HLH_DNA-bd_sf"/>
</dbReference>
<feature type="compositionally biased region" description="Low complexity" evidence="5">
    <location>
        <begin position="1"/>
        <end position="18"/>
    </location>
</feature>
<proteinExistence type="predicted"/>
<dbReference type="Pfam" id="PF00010">
    <property type="entry name" value="HLH"/>
    <property type="match status" value="1"/>
</dbReference>
<dbReference type="GO" id="GO:0000977">
    <property type="term" value="F:RNA polymerase II transcription regulatory region sequence-specific DNA binding"/>
    <property type="evidence" value="ECO:0007669"/>
    <property type="project" value="TreeGrafter"/>
</dbReference>
<protein>
    <recommendedName>
        <fullName evidence="6">BHLH domain-containing protein</fullName>
    </recommendedName>
</protein>
<dbReference type="OrthoDB" id="5976910at2759"/>
<dbReference type="PANTHER" id="PTHR23349">
    <property type="entry name" value="BASIC HELIX-LOOP-HELIX TRANSCRIPTION FACTOR, TWIST"/>
    <property type="match status" value="1"/>
</dbReference>
<dbReference type="PANTHER" id="PTHR23349:SF111">
    <property type="entry name" value="BHLH DOMAIN-CONTAINING PROTEIN"/>
    <property type="match status" value="1"/>
</dbReference>
<comment type="caution">
    <text evidence="7">The sequence shown here is derived from an EMBL/GenBank/DDBJ whole genome shotgun (WGS) entry which is preliminary data.</text>
</comment>
<dbReference type="GO" id="GO:0046983">
    <property type="term" value="F:protein dimerization activity"/>
    <property type="evidence" value="ECO:0007669"/>
    <property type="project" value="InterPro"/>
</dbReference>
<accession>A0A2G5V131</accession>
<comment type="subcellular location">
    <subcellularLocation>
        <location evidence="1">Nucleus</location>
    </subcellularLocation>
</comment>
<keyword evidence="2" id="KW-0524">Neurogenesis</keyword>
<sequence length="168" mass="18579">MPASTASTSSSKMSTSTKVRSPNKPISKQTKNKRNARERKRVDQVNQGFQRLQESVPRPANNKSKLSKVETLRQAAQYIRQLQSQLGIMPTGTPVDFPTPEHSPIFPSAMYPMMAQTPSPTYLSPYYPQPTPITFEMNPYYLAESCSSVSPAASGSGDNSFYSHADIN</sequence>
<dbReference type="STRING" id="1611254.A0A2G5V131"/>
<evidence type="ECO:0000256" key="1">
    <source>
        <dbReference type="ARBA" id="ARBA00004123"/>
    </source>
</evidence>
<dbReference type="CDD" id="cd11418">
    <property type="entry name" value="bHLH_TS_ASCL"/>
    <property type="match status" value="1"/>
</dbReference>
<keyword evidence="4" id="KW-0539">Nucleus</keyword>
<evidence type="ECO:0000256" key="5">
    <source>
        <dbReference type="SAM" id="MobiDB-lite"/>
    </source>
</evidence>
<dbReference type="EMBL" id="PDUG01000002">
    <property type="protein sequence ID" value="PIC45502.1"/>
    <property type="molecule type" value="Genomic_DNA"/>
</dbReference>
<evidence type="ECO:0000313" key="7">
    <source>
        <dbReference type="EMBL" id="PIC45502.1"/>
    </source>
</evidence>
<feature type="compositionally biased region" description="Basic residues" evidence="5">
    <location>
        <begin position="30"/>
        <end position="39"/>
    </location>
</feature>